<evidence type="ECO:0000313" key="3">
    <source>
        <dbReference type="Proteomes" id="UP000233551"/>
    </source>
</evidence>
<sequence>MSGEKILAFFIIALSCFRLLRFAESKVPQEEVDALREITGAMGAKYWDFDADSCEIRKVGLTQDPPKGSESSIGCSCNVGNDTFCHVVRMYKSLI</sequence>
<evidence type="ECO:0000313" key="2">
    <source>
        <dbReference type="EMBL" id="PKI69049.1"/>
    </source>
</evidence>
<protein>
    <submittedName>
        <fullName evidence="2">Uncharacterized protein</fullName>
    </submittedName>
</protein>
<dbReference type="EMBL" id="PGOL01000523">
    <property type="protein sequence ID" value="PKI69049.1"/>
    <property type="molecule type" value="Genomic_DNA"/>
</dbReference>
<dbReference type="Proteomes" id="UP000233551">
    <property type="component" value="Unassembled WGS sequence"/>
</dbReference>
<organism evidence="2 3">
    <name type="scientific">Punica granatum</name>
    <name type="common">Pomegranate</name>
    <dbReference type="NCBI Taxonomy" id="22663"/>
    <lineage>
        <taxon>Eukaryota</taxon>
        <taxon>Viridiplantae</taxon>
        <taxon>Streptophyta</taxon>
        <taxon>Embryophyta</taxon>
        <taxon>Tracheophyta</taxon>
        <taxon>Spermatophyta</taxon>
        <taxon>Magnoliopsida</taxon>
        <taxon>eudicotyledons</taxon>
        <taxon>Gunneridae</taxon>
        <taxon>Pentapetalae</taxon>
        <taxon>rosids</taxon>
        <taxon>malvids</taxon>
        <taxon>Myrtales</taxon>
        <taxon>Lythraceae</taxon>
        <taxon>Punica</taxon>
    </lineage>
</organism>
<feature type="signal peptide" evidence="1">
    <location>
        <begin position="1"/>
        <end position="25"/>
    </location>
</feature>
<dbReference type="AlphaFoldDB" id="A0A2I0KKT0"/>
<keyword evidence="3" id="KW-1185">Reference proteome</keyword>
<reference evidence="2 3" key="1">
    <citation type="submission" date="2017-11" db="EMBL/GenBank/DDBJ databases">
        <title>De-novo sequencing of pomegranate (Punica granatum L.) genome.</title>
        <authorList>
            <person name="Akparov Z."/>
            <person name="Amiraslanov A."/>
            <person name="Hajiyeva S."/>
            <person name="Abbasov M."/>
            <person name="Kaur K."/>
            <person name="Hamwieh A."/>
            <person name="Solovyev V."/>
            <person name="Salamov A."/>
            <person name="Braich B."/>
            <person name="Kosarev P."/>
            <person name="Mahmoud A."/>
            <person name="Hajiyev E."/>
            <person name="Babayeva S."/>
            <person name="Izzatullayeva V."/>
            <person name="Mammadov A."/>
            <person name="Mammadov A."/>
            <person name="Sharifova S."/>
            <person name="Ojaghi J."/>
            <person name="Eynullazada K."/>
            <person name="Bayramov B."/>
            <person name="Abdulazimova A."/>
            <person name="Shahmuradov I."/>
        </authorList>
    </citation>
    <scope>NUCLEOTIDE SEQUENCE [LARGE SCALE GENOMIC DNA]</scope>
    <source>
        <strain evidence="3">cv. AG2017</strain>
        <tissue evidence="2">Leaf</tissue>
    </source>
</reference>
<feature type="chain" id="PRO_5014180718" evidence="1">
    <location>
        <begin position="26"/>
        <end position="95"/>
    </location>
</feature>
<keyword evidence="1" id="KW-0732">Signal</keyword>
<gene>
    <name evidence="2" type="ORF">CRG98_010518</name>
</gene>
<dbReference type="PROSITE" id="PS51257">
    <property type="entry name" value="PROKAR_LIPOPROTEIN"/>
    <property type="match status" value="1"/>
</dbReference>
<comment type="caution">
    <text evidence="2">The sequence shown here is derived from an EMBL/GenBank/DDBJ whole genome shotgun (WGS) entry which is preliminary data.</text>
</comment>
<accession>A0A2I0KKT0</accession>
<proteinExistence type="predicted"/>
<name>A0A2I0KKT0_PUNGR</name>
<evidence type="ECO:0000256" key="1">
    <source>
        <dbReference type="SAM" id="SignalP"/>
    </source>
</evidence>